<keyword evidence="5" id="KW-1185">Reference proteome</keyword>
<feature type="domain" description="Core-binding (CB)" evidence="3">
    <location>
        <begin position="1"/>
        <end position="93"/>
    </location>
</feature>
<accession>A0ABS3NBL0</accession>
<evidence type="ECO:0000313" key="4">
    <source>
        <dbReference type="EMBL" id="MBO1515672.1"/>
    </source>
</evidence>
<dbReference type="PROSITE" id="PS51900">
    <property type="entry name" value="CB"/>
    <property type="match status" value="1"/>
</dbReference>
<evidence type="ECO:0000313" key="5">
    <source>
        <dbReference type="Proteomes" id="UP000663981"/>
    </source>
</evidence>
<evidence type="ECO:0000256" key="2">
    <source>
        <dbReference type="PROSITE-ProRule" id="PRU01248"/>
    </source>
</evidence>
<dbReference type="InterPro" id="IPR011010">
    <property type="entry name" value="DNA_brk_join_enz"/>
</dbReference>
<dbReference type="InterPro" id="IPR004107">
    <property type="entry name" value="Integrase_SAM-like_N"/>
</dbReference>
<dbReference type="EMBL" id="JAGDEL010000047">
    <property type="protein sequence ID" value="MBO1515672.1"/>
    <property type="molecule type" value="Genomic_DNA"/>
</dbReference>
<dbReference type="InterPro" id="IPR044068">
    <property type="entry name" value="CB"/>
</dbReference>
<gene>
    <name evidence="4" type="ORF">I7822_29105</name>
</gene>
<proteinExistence type="predicted"/>
<sequence length="145" mass="17439">MLFSKFVQEWEEKYAKRHLSPTTLDTYHRHLKNRIIPFFGEWKLDHIKTMHVLDYLNFLENEAKRKDGREGMLSSSTIEYNHRILSNIFKRAVEWQLIKSSPVDIVKKPKRIQMETSVYNNAEADYLLDCLKNEEIKWRVLIKLA</sequence>
<comment type="caution">
    <text evidence="4">The sequence shown here is derived from an EMBL/GenBank/DDBJ whole genome shotgun (WGS) entry which is preliminary data.</text>
</comment>
<protein>
    <submittedName>
        <fullName evidence="4">Phage integrase N-terminal SAM-like domain-containing protein</fullName>
    </submittedName>
</protein>
<dbReference type="Pfam" id="PF14659">
    <property type="entry name" value="Phage_int_SAM_3"/>
    <property type="match status" value="1"/>
</dbReference>
<dbReference type="RefSeq" id="WP_207982527.1">
    <property type="nucleotide sequence ID" value="NZ_JAGDEL010000047.1"/>
</dbReference>
<dbReference type="Proteomes" id="UP000663981">
    <property type="component" value="Unassembled WGS sequence"/>
</dbReference>
<evidence type="ECO:0000259" key="3">
    <source>
        <dbReference type="PROSITE" id="PS51900"/>
    </source>
</evidence>
<dbReference type="InterPro" id="IPR010998">
    <property type="entry name" value="Integrase_recombinase_N"/>
</dbReference>
<reference evidence="4 5" key="1">
    <citation type="submission" date="2021-03" db="EMBL/GenBank/DDBJ databases">
        <title>Whole genome sequence of Metabacillus bambusae BG109.</title>
        <authorList>
            <person name="Jeong J.W."/>
        </authorList>
    </citation>
    <scope>NUCLEOTIDE SEQUENCE [LARGE SCALE GENOMIC DNA]</scope>
    <source>
        <strain evidence="4 5">BG109</strain>
    </source>
</reference>
<keyword evidence="1 2" id="KW-0238">DNA-binding</keyword>
<organism evidence="4 5">
    <name type="scientific">Metabacillus bambusae</name>
    <dbReference type="NCBI Taxonomy" id="2795218"/>
    <lineage>
        <taxon>Bacteria</taxon>
        <taxon>Bacillati</taxon>
        <taxon>Bacillota</taxon>
        <taxon>Bacilli</taxon>
        <taxon>Bacillales</taxon>
        <taxon>Bacillaceae</taxon>
        <taxon>Metabacillus</taxon>
    </lineage>
</organism>
<dbReference type="SUPFAM" id="SSF56349">
    <property type="entry name" value="DNA breaking-rejoining enzymes"/>
    <property type="match status" value="1"/>
</dbReference>
<dbReference type="Gene3D" id="1.10.150.130">
    <property type="match status" value="1"/>
</dbReference>
<name>A0ABS3NBL0_9BACI</name>
<evidence type="ECO:0000256" key="1">
    <source>
        <dbReference type="ARBA" id="ARBA00023125"/>
    </source>
</evidence>